<keyword evidence="1" id="KW-1133">Transmembrane helix</keyword>
<gene>
    <name evidence="2" type="ORF">CYJ96_09110</name>
</gene>
<protein>
    <submittedName>
        <fullName evidence="2">Uncharacterized protein</fullName>
    </submittedName>
</protein>
<dbReference type="RefSeq" id="WP_101964761.1">
    <property type="nucleotide sequence ID" value="NZ_PKJS01000011.1"/>
</dbReference>
<comment type="caution">
    <text evidence="2">The sequence shown here is derived from an EMBL/GenBank/DDBJ whole genome shotgun (WGS) entry which is preliminary data.</text>
</comment>
<dbReference type="Pfam" id="PF25612">
    <property type="entry name" value="DUF7940"/>
    <property type="match status" value="1"/>
</dbReference>
<evidence type="ECO:0000256" key="1">
    <source>
        <dbReference type="SAM" id="Phobius"/>
    </source>
</evidence>
<feature type="transmembrane region" description="Helical" evidence="1">
    <location>
        <begin position="36"/>
        <end position="59"/>
    </location>
</feature>
<dbReference type="InterPro" id="IPR057700">
    <property type="entry name" value="DUF7940"/>
</dbReference>
<dbReference type="Proteomes" id="UP000234914">
    <property type="component" value="Unassembled WGS sequence"/>
</dbReference>
<keyword evidence="1" id="KW-0812">Transmembrane</keyword>
<organism evidence="2 3">
    <name type="scientific">Faucicola osloensis</name>
    <name type="common">Moraxella osloensis</name>
    <dbReference type="NCBI Taxonomy" id="34062"/>
    <lineage>
        <taxon>Bacteria</taxon>
        <taxon>Pseudomonadati</taxon>
        <taxon>Pseudomonadota</taxon>
        <taxon>Gammaproteobacteria</taxon>
        <taxon>Moraxellales</taxon>
        <taxon>Moraxellaceae</taxon>
        <taxon>Faucicola</taxon>
    </lineage>
</organism>
<keyword evidence="1" id="KW-0472">Membrane</keyword>
<name>A0A2I1RGM5_FAUOS</name>
<dbReference type="AlphaFoldDB" id="A0A2I1RGM5"/>
<evidence type="ECO:0000313" key="2">
    <source>
        <dbReference type="EMBL" id="PKZ68291.1"/>
    </source>
</evidence>
<proteinExistence type="predicted"/>
<reference evidence="2 3" key="1">
    <citation type="submission" date="2017-12" db="EMBL/GenBank/DDBJ databases">
        <title>Phylogenetic diversity of female urinary microbiome.</title>
        <authorList>
            <person name="Thomas-White K."/>
            <person name="Wolfe A.J."/>
        </authorList>
    </citation>
    <scope>NUCLEOTIDE SEQUENCE [LARGE SCALE GENOMIC DNA]</scope>
    <source>
        <strain evidence="2 3">UMB0416</strain>
    </source>
</reference>
<evidence type="ECO:0000313" key="3">
    <source>
        <dbReference type="Proteomes" id="UP000234914"/>
    </source>
</evidence>
<dbReference type="EMBL" id="PKJS01000011">
    <property type="protein sequence ID" value="PKZ68291.1"/>
    <property type="molecule type" value="Genomic_DNA"/>
</dbReference>
<sequence length="76" mass="8660">MKFELVPKWQTGWKWFSNWAFMIIVFLATVPVPPEVIALLLPAVQKHLIAIVAICGLILRFVKQAPPKTFEVEKNG</sequence>
<feature type="transmembrane region" description="Helical" evidence="1">
    <location>
        <begin position="12"/>
        <end position="30"/>
    </location>
</feature>
<accession>A0A2I1RGM5</accession>